<gene>
    <name evidence="2" type="ORF">NQ317_016871</name>
</gene>
<dbReference type="EMBL" id="JAPWTJ010001594">
    <property type="protein sequence ID" value="KAJ8970658.1"/>
    <property type="molecule type" value="Genomic_DNA"/>
</dbReference>
<protein>
    <recommendedName>
        <fullName evidence="1">DUF7044 domain-containing protein</fullName>
    </recommendedName>
</protein>
<sequence>MSASAGCQFKSTWKGRWFQSGVPLHLLINNTYIETKGECYEEDGDKYLVYDKAFVLRVSGN</sequence>
<evidence type="ECO:0000313" key="3">
    <source>
        <dbReference type="Proteomes" id="UP001162164"/>
    </source>
</evidence>
<proteinExistence type="predicted"/>
<evidence type="ECO:0000313" key="2">
    <source>
        <dbReference type="EMBL" id="KAJ8970658.1"/>
    </source>
</evidence>
<dbReference type="Proteomes" id="UP001162164">
    <property type="component" value="Unassembled WGS sequence"/>
</dbReference>
<feature type="domain" description="DUF7044" evidence="1">
    <location>
        <begin position="6"/>
        <end position="52"/>
    </location>
</feature>
<evidence type="ECO:0000259" key="1">
    <source>
        <dbReference type="Pfam" id="PF23071"/>
    </source>
</evidence>
<dbReference type="InterPro" id="IPR055472">
    <property type="entry name" value="DUF7044"/>
</dbReference>
<organism evidence="2 3">
    <name type="scientific">Molorchus minor</name>
    <dbReference type="NCBI Taxonomy" id="1323400"/>
    <lineage>
        <taxon>Eukaryota</taxon>
        <taxon>Metazoa</taxon>
        <taxon>Ecdysozoa</taxon>
        <taxon>Arthropoda</taxon>
        <taxon>Hexapoda</taxon>
        <taxon>Insecta</taxon>
        <taxon>Pterygota</taxon>
        <taxon>Neoptera</taxon>
        <taxon>Endopterygota</taxon>
        <taxon>Coleoptera</taxon>
        <taxon>Polyphaga</taxon>
        <taxon>Cucujiformia</taxon>
        <taxon>Chrysomeloidea</taxon>
        <taxon>Cerambycidae</taxon>
        <taxon>Lamiinae</taxon>
        <taxon>Monochamini</taxon>
        <taxon>Molorchus</taxon>
    </lineage>
</organism>
<comment type="caution">
    <text evidence="2">The sequence shown here is derived from an EMBL/GenBank/DDBJ whole genome shotgun (WGS) entry which is preliminary data.</text>
</comment>
<name>A0ABQ9J1V6_9CUCU</name>
<accession>A0ABQ9J1V6</accession>
<reference evidence="2" key="1">
    <citation type="journal article" date="2023" name="Insect Mol. Biol.">
        <title>Genome sequencing provides insights into the evolution of gene families encoding plant cell wall-degrading enzymes in longhorned beetles.</title>
        <authorList>
            <person name="Shin N.R."/>
            <person name="Okamura Y."/>
            <person name="Kirsch R."/>
            <person name="Pauchet Y."/>
        </authorList>
    </citation>
    <scope>NUCLEOTIDE SEQUENCE</scope>
    <source>
        <strain evidence="2">MMC_N1</strain>
    </source>
</reference>
<dbReference type="Pfam" id="PF23071">
    <property type="entry name" value="DUF7044"/>
    <property type="match status" value="1"/>
</dbReference>
<keyword evidence="3" id="KW-1185">Reference proteome</keyword>